<organism evidence="1 2">
    <name type="scientific">Polarella glacialis</name>
    <name type="common">Dinoflagellate</name>
    <dbReference type="NCBI Taxonomy" id="89957"/>
    <lineage>
        <taxon>Eukaryota</taxon>
        <taxon>Sar</taxon>
        <taxon>Alveolata</taxon>
        <taxon>Dinophyceae</taxon>
        <taxon>Suessiales</taxon>
        <taxon>Suessiaceae</taxon>
        <taxon>Polarella</taxon>
    </lineage>
</organism>
<accession>A0A813DN69</accession>
<evidence type="ECO:0000313" key="2">
    <source>
        <dbReference type="Proteomes" id="UP000654075"/>
    </source>
</evidence>
<evidence type="ECO:0008006" key="3">
    <source>
        <dbReference type="Google" id="ProtNLM"/>
    </source>
</evidence>
<dbReference type="EMBL" id="CAJNNV010002723">
    <property type="protein sequence ID" value="CAE8587715.1"/>
    <property type="molecule type" value="Genomic_DNA"/>
</dbReference>
<proteinExistence type="predicted"/>
<comment type="caution">
    <text evidence="1">The sequence shown here is derived from an EMBL/GenBank/DDBJ whole genome shotgun (WGS) entry which is preliminary data.</text>
</comment>
<dbReference type="AlphaFoldDB" id="A0A813DN69"/>
<keyword evidence="2" id="KW-1185">Reference proteome</keyword>
<dbReference type="Gene3D" id="6.10.140.530">
    <property type="match status" value="1"/>
</dbReference>
<dbReference type="PANTHER" id="PTHR33418">
    <property type="entry name" value="HELICASE-ASSOCIATED"/>
    <property type="match status" value="1"/>
</dbReference>
<gene>
    <name evidence="1" type="ORF">PGLA1383_LOCUS6548</name>
</gene>
<evidence type="ECO:0000313" key="1">
    <source>
        <dbReference type="EMBL" id="CAE8587715.1"/>
    </source>
</evidence>
<sequence length="584" mass="67987">MALSYADGRMKEAWTQGHSSRIRFMDARIGACGSPMPSIQCIQAFFRDAHWNLAKWESRLRELRLFLAQEQRLPRQCAEDKHERSLGHWLKNRGTDVRRGTVSQPQLRSLNSSHPLMSKLLATWLDPEARWRDHCEDLAEFVCSHGRLPSRRDSSSQAEKSLYKWFCTQKKYVFGLSAEHIQFLKASHALVAGQIEDSINPDGVWRRNCNALTAFVRTHARFPSRDVPEDICLVNWIEKQHQHFKYLEAWQIDKLSEASPLIADRLQKWSDPLSYWRKRFETFAAFVQLNNRLPSKASTSPSERSLECWLSNQARDVAGLSEDQLKLFQEVHVCMKAKIGLWLHRLSSHDDAYAHKCHQLEQFLKLHNQLPRHKGSLEQRKLASWLTKQRQAFAKLTSSQKESLESAHAKVAALVHQWANPLSTFQSECRLLRHFLRSNGRCPRVTCEDGPERRLAIWLSRQQRRFLISSIKTEELKLLRKTHEFVAERVDCWQFPLSRWQKKLGELALFVSEVGRPPFFSSEDQQEKQLCKWLAYQGQKIKASRLNPEQVDELKAMHEQVAARVERWQSVAPEAFGKMQIAAP</sequence>
<dbReference type="Proteomes" id="UP000654075">
    <property type="component" value="Unassembled WGS sequence"/>
</dbReference>
<dbReference type="PANTHER" id="PTHR33418:SF1">
    <property type="entry name" value="HELICASE-ASSOCIATED DOMAIN-CONTAINING PROTEIN"/>
    <property type="match status" value="1"/>
</dbReference>
<protein>
    <recommendedName>
        <fullName evidence="3">Helicase-associated domain-containing protein</fullName>
    </recommendedName>
</protein>
<reference evidence="1" key="1">
    <citation type="submission" date="2021-02" db="EMBL/GenBank/DDBJ databases">
        <authorList>
            <person name="Dougan E. K."/>
            <person name="Rhodes N."/>
            <person name="Thang M."/>
            <person name="Chan C."/>
        </authorList>
    </citation>
    <scope>NUCLEOTIDE SEQUENCE</scope>
</reference>
<name>A0A813DN69_POLGL</name>